<protein>
    <submittedName>
        <fullName evidence="1">Uncharacterized protein</fullName>
    </submittedName>
</protein>
<evidence type="ECO:0000313" key="2">
    <source>
        <dbReference type="Proteomes" id="UP000636800"/>
    </source>
</evidence>
<gene>
    <name evidence="1" type="ORF">HPP92_014824</name>
</gene>
<keyword evidence="2" id="KW-1185">Reference proteome</keyword>
<reference evidence="1 2" key="1">
    <citation type="journal article" date="2020" name="Nat. Food">
        <title>A phased Vanilla planifolia genome enables genetic improvement of flavour and production.</title>
        <authorList>
            <person name="Hasing T."/>
            <person name="Tang H."/>
            <person name="Brym M."/>
            <person name="Khazi F."/>
            <person name="Huang T."/>
            <person name="Chambers A.H."/>
        </authorList>
    </citation>
    <scope>NUCLEOTIDE SEQUENCE [LARGE SCALE GENOMIC DNA]</scope>
    <source>
        <tissue evidence="1">Leaf</tissue>
    </source>
</reference>
<organism evidence="1 2">
    <name type="scientific">Vanilla planifolia</name>
    <name type="common">Vanilla</name>
    <dbReference type="NCBI Taxonomy" id="51239"/>
    <lineage>
        <taxon>Eukaryota</taxon>
        <taxon>Viridiplantae</taxon>
        <taxon>Streptophyta</taxon>
        <taxon>Embryophyta</taxon>
        <taxon>Tracheophyta</taxon>
        <taxon>Spermatophyta</taxon>
        <taxon>Magnoliopsida</taxon>
        <taxon>Liliopsida</taxon>
        <taxon>Asparagales</taxon>
        <taxon>Orchidaceae</taxon>
        <taxon>Vanilloideae</taxon>
        <taxon>Vanilleae</taxon>
        <taxon>Vanilla</taxon>
    </lineage>
</organism>
<dbReference type="OrthoDB" id="10253254at2759"/>
<accession>A0A835QQA4</accession>
<dbReference type="EMBL" id="JADCNL010000007">
    <property type="protein sequence ID" value="KAG0472967.1"/>
    <property type="molecule type" value="Genomic_DNA"/>
</dbReference>
<proteinExistence type="predicted"/>
<dbReference type="Proteomes" id="UP000636800">
    <property type="component" value="Chromosome 7"/>
</dbReference>
<evidence type="ECO:0000313" key="1">
    <source>
        <dbReference type="EMBL" id="KAG0472967.1"/>
    </source>
</evidence>
<name>A0A835QQA4_VANPL</name>
<sequence length="302" mass="34303">MVSLEVAAEEEEGSRRQISTMIEAIFFPVKKREDEYDWDGMVSFLTGSNGRIVQRVSERQLFREATGKRPLRRRATPYCFLAFTGGVSPSEHDMLLCIAHSHSFDDGMVRLRNNVFNVRNPRLASRWCRGCDKQLGSTNGLPTRSKVDGVGFRSAQVLRCHRGTAKYRKPNWQWPQCGPIGAGRVSAIPRWRLGELMGVDATNGSQPSQRVSKRPALLSMRSTLGSLKRTINPGSNTLLLMLFGKNINERIRKQFTNEAETVDILKSCSSKKLKGPREIKRHWETVTPIELEGWRHVENHLK</sequence>
<comment type="caution">
    <text evidence="1">The sequence shown here is derived from an EMBL/GenBank/DDBJ whole genome shotgun (WGS) entry which is preliminary data.</text>
</comment>
<dbReference type="AlphaFoldDB" id="A0A835QQA4"/>